<gene>
    <name evidence="2" type="ORF">A2647_04650</name>
</gene>
<dbReference type="AlphaFoldDB" id="A0A1F6V6W5"/>
<comment type="caution">
    <text evidence="2">The sequence shown here is derived from an EMBL/GenBank/DDBJ whole genome shotgun (WGS) entry which is preliminary data.</text>
</comment>
<dbReference type="EMBL" id="MFTP01000022">
    <property type="protein sequence ID" value="OGI65204.1"/>
    <property type="molecule type" value="Genomic_DNA"/>
</dbReference>
<accession>A0A1F6V6W5</accession>
<dbReference type="InterPro" id="IPR035451">
    <property type="entry name" value="Ada-like_dom_sf"/>
</dbReference>
<keyword evidence="1" id="KW-1133">Transmembrane helix</keyword>
<evidence type="ECO:0000256" key="1">
    <source>
        <dbReference type="SAM" id="Phobius"/>
    </source>
</evidence>
<proteinExistence type="predicted"/>
<dbReference type="SUPFAM" id="SSF57884">
    <property type="entry name" value="Ada DNA repair protein, N-terminal domain (N-Ada 10)"/>
    <property type="match status" value="1"/>
</dbReference>
<dbReference type="Gene3D" id="3.40.10.10">
    <property type="entry name" value="DNA Methylphosphotriester Repair Domain"/>
    <property type="match status" value="1"/>
</dbReference>
<name>A0A1F6V6W5_9BACT</name>
<feature type="transmembrane region" description="Helical" evidence="1">
    <location>
        <begin position="16"/>
        <end position="35"/>
    </location>
</feature>
<evidence type="ECO:0000313" key="2">
    <source>
        <dbReference type="EMBL" id="OGI65204.1"/>
    </source>
</evidence>
<evidence type="ECO:0008006" key="4">
    <source>
        <dbReference type="Google" id="ProtNLM"/>
    </source>
</evidence>
<dbReference type="Proteomes" id="UP000177370">
    <property type="component" value="Unassembled WGS sequence"/>
</dbReference>
<keyword evidence="1" id="KW-0472">Membrane</keyword>
<organism evidence="2 3">
    <name type="scientific">Candidatus Nomurabacteria bacterium RIFCSPHIGHO2_01_FULL_40_24b</name>
    <dbReference type="NCBI Taxonomy" id="1801739"/>
    <lineage>
        <taxon>Bacteria</taxon>
        <taxon>Candidatus Nomuraibacteriota</taxon>
    </lineage>
</organism>
<reference evidence="2 3" key="1">
    <citation type="journal article" date="2016" name="Nat. Commun.">
        <title>Thousands of microbial genomes shed light on interconnected biogeochemical processes in an aquifer system.</title>
        <authorList>
            <person name="Anantharaman K."/>
            <person name="Brown C.T."/>
            <person name="Hug L.A."/>
            <person name="Sharon I."/>
            <person name="Castelle C.J."/>
            <person name="Probst A.J."/>
            <person name="Thomas B.C."/>
            <person name="Singh A."/>
            <person name="Wilkins M.J."/>
            <person name="Karaoz U."/>
            <person name="Brodie E.L."/>
            <person name="Williams K.H."/>
            <person name="Hubbard S.S."/>
            <person name="Banfield J.F."/>
        </authorList>
    </citation>
    <scope>NUCLEOTIDE SEQUENCE [LARGE SCALE GENOMIC DNA]</scope>
</reference>
<evidence type="ECO:0000313" key="3">
    <source>
        <dbReference type="Proteomes" id="UP000177370"/>
    </source>
</evidence>
<protein>
    <recommendedName>
        <fullName evidence="4">Ada DNA repair metal-binding domain-containing protein</fullName>
    </recommendedName>
</protein>
<keyword evidence="1" id="KW-0812">Transmembrane</keyword>
<sequence length="127" mass="13968">MGKIKQFAESERGKDILVVLIVILVGLASFELGRLSKGNDGSGIKIEYPIQNQEASVISQASHSSVLQKTEIEKNSTGKKFFASSRGSKYYPVGCEAGKNLKQENRVYFNTREEAEKAGYELSASCR</sequence>